<dbReference type="Proteomes" id="UP000327493">
    <property type="component" value="Chromosome 9"/>
</dbReference>
<feature type="region of interest" description="Disordered" evidence="1">
    <location>
        <begin position="86"/>
        <end position="108"/>
    </location>
</feature>
<dbReference type="EMBL" id="VOFY01000009">
    <property type="protein sequence ID" value="KAA8589265.1"/>
    <property type="molecule type" value="Genomic_DNA"/>
</dbReference>
<evidence type="ECO:0000313" key="3">
    <source>
        <dbReference type="Proteomes" id="UP000327493"/>
    </source>
</evidence>
<comment type="caution">
    <text evidence="2">The sequence shown here is derived from an EMBL/GenBank/DDBJ whole genome shotgun (WGS) entry which is preliminary data.</text>
</comment>
<reference evidence="2 3" key="1">
    <citation type="submission" date="2019-08" db="EMBL/GenBank/DDBJ databases">
        <title>A chromosome-level genome assembly, high-density linkage maps, and genome scans reveal the genomic architecture of hybrid incompatibilities underlying speciation via character displacement in darters (Percidae: Etheostominae).</title>
        <authorList>
            <person name="Moran R.L."/>
            <person name="Catchen J.M."/>
            <person name="Fuller R.C."/>
        </authorList>
    </citation>
    <scope>NUCLEOTIDE SEQUENCE [LARGE SCALE GENOMIC DNA]</scope>
    <source>
        <strain evidence="2">EspeVRDwgs_2016</strain>
        <tissue evidence="2">Muscle</tissue>
    </source>
</reference>
<evidence type="ECO:0000256" key="1">
    <source>
        <dbReference type="SAM" id="MobiDB-lite"/>
    </source>
</evidence>
<dbReference type="AlphaFoldDB" id="A0A5J5D9R6"/>
<proteinExistence type="predicted"/>
<evidence type="ECO:0000313" key="2">
    <source>
        <dbReference type="EMBL" id="KAA8589265.1"/>
    </source>
</evidence>
<gene>
    <name evidence="2" type="ORF">FQN60_012630</name>
</gene>
<name>A0A5J5D9R6_9PERO</name>
<protein>
    <submittedName>
        <fullName evidence="2">Uncharacterized protein</fullName>
    </submittedName>
</protein>
<keyword evidence="3" id="KW-1185">Reference proteome</keyword>
<organism evidence="2 3">
    <name type="scientific">Etheostoma spectabile</name>
    <name type="common">orangethroat darter</name>
    <dbReference type="NCBI Taxonomy" id="54343"/>
    <lineage>
        <taxon>Eukaryota</taxon>
        <taxon>Metazoa</taxon>
        <taxon>Chordata</taxon>
        <taxon>Craniata</taxon>
        <taxon>Vertebrata</taxon>
        <taxon>Euteleostomi</taxon>
        <taxon>Actinopterygii</taxon>
        <taxon>Neopterygii</taxon>
        <taxon>Teleostei</taxon>
        <taxon>Neoteleostei</taxon>
        <taxon>Acanthomorphata</taxon>
        <taxon>Eupercaria</taxon>
        <taxon>Perciformes</taxon>
        <taxon>Percoidei</taxon>
        <taxon>Percidae</taxon>
        <taxon>Etheostomatinae</taxon>
        <taxon>Etheostoma</taxon>
    </lineage>
</organism>
<sequence length="108" mass="11988">MALELNWLGSRKEYGALVGGRNARAFSEWLNRESAADMGSPFKWSVSPRLPVPPLSLRPNPQETAKLPFLAFFVLYYHDAQRASLGNGLQPGLNHTLSSDSNKEVTLM</sequence>
<accession>A0A5J5D9R6</accession>